<dbReference type="GO" id="GO:0032787">
    <property type="term" value="P:monocarboxylic acid metabolic process"/>
    <property type="evidence" value="ECO:0007669"/>
    <property type="project" value="UniProtKB-ARBA"/>
</dbReference>
<dbReference type="RefSeq" id="WP_276306357.1">
    <property type="nucleotide sequence ID" value="NZ_CP119993.1"/>
</dbReference>
<dbReference type="InterPro" id="IPR036291">
    <property type="entry name" value="NAD(P)-bd_dom_sf"/>
</dbReference>
<organism evidence="3 4">
    <name type="scientific">Halomarina halobia</name>
    <dbReference type="NCBI Taxonomy" id="3033386"/>
    <lineage>
        <taxon>Archaea</taxon>
        <taxon>Methanobacteriati</taxon>
        <taxon>Methanobacteriota</taxon>
        <taxon>Stenosarchaea group</taxon>
        <taxon>Halobacteria</taxon>
        <taxon>Halobacteriales</taxon>
        <taxon>Natronomonadaceae</taxon>
        <taxon>Halomarina</taxon>
    </lineage>
</organism>
<accession>A0ABD6AF01</accession>
<dbReference type="PROSITE" id="PS00061">
    <property type="entry name" value="ADH_SHORT"/>
    <property type="match status" value="1"/>
</dbReference>
<dbReference type="PANTHER" id="PTHR42879">
    <property type="entry name" value="3-OXOACYL-(ACYL-CARRIER-PROTEIN) REDUCTASE"/>
    <property type="match status" value="1"/>
</dbReference>
<comment type="caution">
    <text evidence="3">The sequence shown here is derived from an EMBL/GenBank/DDBJ whole genome shotgun (WGS) entry which is preliminary data.</text>
</comment>
<dbReference type="InterPro" id="IPR050259">
    <property type="entry name" value="SDR"/>
</dbReference>
<dbReference type="GO" id="GO:0016491">
    <property type="term" value="F:oxidoreductase activity"/>
    <property type="evidence" value="ECO:0007669"/>
    <property type="project" value="UniProtKB-KW"/>
</dbReference>
<dbReference type="GeneID" id="79317005"/>
<dbReference type="PRINTS" id="PR00080">
    <property type="entry name" value="SDRFAMILY"/>
</dbReference>
<keyword evidence="4" id="KW-1185">Reference proteome</keyword>
<dbReference type="Gene3D" id="3.40.50.720">
    <property type="entry name" value="NAD(P)-binding Rossmann-like Domain"/>
    <property type="match status" value="1"/>
</dbReference>
<dbReference type="Pfam" id="PF00106">
    <property type="entry name" value="adh_short"/>
    <property type="match status" value="1"/>
</dbReference>
<dbReference type="InterPro" id="IPR002347">
    <property type="entry name" value="SDR_fam"/>
</dbReference>
<proteinExistence type="inferred from homology"/>
<evidence type="ECO:0000313" key="4">
    <source>
        <dbReference type="Proteomes" id="UP001596547"/>
    </source>
</evidence>
<evidence type="ECO:0000313" key="3">
    <source>
        <dbReference type="EMBL" id="MFC7318807.1"/>
    </source>
</evidence>
<gene>
    <name evidence="3" type="ORF">ACFQPE_18680</name>
</gene>
<dbReference type="AlphaFoldDB" id="A0ABD6AF01"/>
<dbReference type="InterPro" id="IPR020904">
    <property type="entry name" value="Sc_DH/Rdtase_CS"/>
</dbReference>
<name>A0ABD6AF01_9EURY</name>
<evidence type="ECO:0000256" key="2">
    <source>
        <dbReference type="RuleBase" id="RU000363"/>
    </source>
</evidence>
<dbReference type="EC" id="1.1.1.-" evidence="3"/>
<keyword evidence="3" id="KW-0560">Oxidoreductase</keyword>
<dbReference type="PANTHER" id="PTHR42879:SF2">
    <property type="entry name" value="3-OXOACYL-[ACYL-CARRIER-PROTEIN] REDUCTASE FABG"/>
    <property type="match status" value="1"/>
</dbReference>
<comment type="similarity">
    <text evidence="1 2">Belongs to the short-chain dehydrogenases/reductases (SDR) family.</text>
</comment>
<evidence type="ECO:0000256" key="1">
    <source>
        <dbReference type="ARBA" id="ARBA00006484"/>
    </source>
</evidence>
<sequence>MFEDGLLEGETAVVTGASRGIGRTTAMRLAEAGANVVAAARSADMLEDVVAEIEAETAAEAMAVPVDVRDEEGVHALAKEATVFGDGSVEVLVANAGANFHVPVAEMSLNAWKTIVDINLNGTFLTTTAFADALADAETGRVVTMGSVVGRDGAAESAHYASSKAGIELFTRTLAMEWGERNVRVNCVRPGLVATPGVEENRNVTAGDIDRTRVERDIGHPSEIADLVLFLVSPAASYITGQTYTAEGVPESES</sequence>
<dbReference type="SUPFAM" id="SSF51735">
    <property type="entry name" value="NAD(P)-binding Rossmann-fold domains"/>
    <property type="match status" value="1"/>
</dbReference>
<dbReference type="CDD" id="cd05233">
    <property type="entry name" value="SDR_c"/>
    <property type="match status" value="1"/>
</dbReference>
<reference evidence="3 4" key="1">
    <citation type="journal article" date="2019" name="Int. J. Syst. Evol. Microbiol.">
        <title>The Global Catalogue of Microorganisms (GCM) 10K type strain sequencing project: providing services to taxonomists for standard genome sequencing and annotation.</title>
        <authorList>
            <consortium name="The Broad Institute Genomics Platform"/>
            <consortium name="The Broad Institute Genome Sequencing Center for Infectious Disease"/>
            <person name="Wu L."/>
            <person name="Ma J."/>
        </authorList>
    </citation>
    <scope>NUCLEOTIDE SEQUENCE [LARGE SCALE GENOMIC DNA]</scope>
    <source>
        <strain evidence="3 4">PSR21</strain>
    </source>
</reference>
<dbReference type="Proteomes" id="UP001596547">
    <property type="component" value="Unassembled WGS sequence"/>
</dbReference>
<dbReference type="EMBL" id="JBHTBF010000003">
    <property type="protein sequence ID" value="MFC7318807.1"/>
    <property type="molecule type" value="Genomic_DNA"/>
</dbReference>
<dbReference type="FunFam" id="3.40.50.720:FF:000084">
    <property type="entry name" value="Short-chain dehydrogenase reductase"/>
    <property type="match status" value="1"/>
</dbReference>
<protein>
    <submittedName>
        <fullName evidence="3">SDR family NAD(P)-dependent oxidoreductase</fullName>
        <ecNumber evidence="3">1.1.1.-</ecNumber>
    </submittedName>
</protein>
<dbReference type="PRINTS" id="PR00081">
    <property type="entry name" value="GDHRDH"/>
</dbReference>